<feature type="transmembrane region" description="Helical" evidence="6">
    <location>
        <begin position="116"/>
        <end position="135"/>
    </location>
</feature>
<dbReference type="EMBL" id="QUBR01000001">
    <property type="protein sequence ID" value="REK73902.1"/>
    <property type="molecule type" value="Genomic_DNA"/>
</dbReference>
<evidence type="ECO:0000256" key="6">
    <source>
        <dbReference type="SAM" id="Phobius"/>
    </source>
</evidence>
<comment type="subcellular location">
    <subcellularLocation>
        <location evidence="1">Cell membrane</location>
        <topology evidence="1">Multi-pass membrane protein</topology>
    </subcellularLocation>
</comment>
<evidence type="ECO:0000313" key="9">
    <source>
        <dbReference type="Proteomes" id="UP000265581"/>
    </source>
</evidence>
<dbReference type="Proteomes" id="UP000265581">
    <property type="component" value="Unassembled WGS sequence"/>
</dbReference>
<evidence type="ECO:0000256" key="1">
    <source>
        <dbReference type="ARBA" id="ARBA00004651"/>
    </source>
</evidence>
<proteinExistence type="predicted"/>
<dbReference type="PANTHER" id="PTHR35007:SF2">
    <property type="entry name" value="PILUS ASSEMBLE PROTEIN"/>
    <property type="match status" value="1"/>
</dbReference>
<dbReference type="PANTHER" id="PTHR35007">
    <property type="entry name" value="INTEGRAL MEMBRANE PROTEIN-RELATED"/>
    <property type="match status" value="1"/>
</dbReference>
<keyword evidence="4 6" id="KW-1133">Transmembrane helix</keyword>
<organism evidence="8 9">
    <name type="scientific">Aeromicrobium endophyticum</name>
    <dbReference type="NCBI Taxonomy" id="2292704"/>
    <lineage>
        <taxon>Bacteria</taxon>
        <taxon>Bacillati</taxon>
        <taxon>Actinomycetota</taxon>
        <taxon>Actinomycetes</taxon>
        <taxon>Propionibacteriales</taxon>
        <taxon>Nocardioidaceae</taxon>
        <taxon>Aeromicrobium</taxon>
    </lineage>
</organism>
<evidence type="ECO:0000313" key="8">
    <source>
        <dbReference type="EMBL" id="REK73902.1"/>
    </source>
</evidence>
<evidence type="ECO:0000256" key="4">
    <source>
        <dbReference type="ARBA" id="ARBA00022989"/>
    </source>
</evidence>
<sequence>MLVVGTTLVLAACALLAVSLGVTVPRPSVPQGRSWRRGRTPASASAIFVDNDLASIGRLRVVTVPFLLERAERNIALAGHRAGWTLRRLMLTKVVAASVAGVLGLSLWASGPSGRGFVLFTLIAVAAFFFPDLWLSSRAKERQLEIERELPDLLDQVVIAIESGMTFEGALARVGERGHGALAQEFVRTLQDMRLGMSRRAAYNALAERTSVADLRRFCKHVIQAEEFGVSTATLVRNLAAEMRTKRRFRAEEAAQKLPVKMIFPLVTCFFPVLFLVVLFPAFYGIGQNL</sequence>
<dbReference type="RefSeq" id="WP_119704011.1">
    <property type="nucleotide sequence ID" value="NZ_JBHSOI010000001.1"/>
</dbReference>
<comment type="caution">
    <text evidence="8">The sequence shown here is derived from an EMBL/GenBank/DDBJ whole genome shotgun (WGS) entry which is preliminary data.</text>
</comment>
<keyword evidence="5 6" id="KW-0472">Membrane</keyword>
<keyword evidence="9" id="KW-1185">Reference proteome</keyword>
<dbReference type="OrthoDB" id="9810662at2"/>
<dbReference type="InterPro" id="IPR018076">
    <property type="entry name" value="T2SS_GspF_dom"/>
</dbReference>
<dbReference type="GO" id="GO:0005886">
    <property type="term" value="C:plasma membrane"/>
    <property type="evidence" value="ECO:0007669"/>
    <property type="project" value="UniProtKB-SubCell"/>
</dbReference>
<feature type="domain" description="Type II secretion system protein GspF" evidence="7">
    <location>
        <begin position="154"/>
        <end position="279"/>
    </location>
</feature>
<evidence type="ECO:0000256" key="2">
    <source>
        <dbReference type="ARBA" id="ARBA00022475"/>
    </source>
</evidence>
<evidence type="ECO:0000256" key="3">
    <source>
        <dbReference type="ARBA" id="ARBA00022692"/>
    </source>
</evidence>
<reference evidence="8 9" key="1">
    <citation type="submission" date="2018-08" db="EMBL/GenBank/DDBJ databases">
        <title>Aeromicrobium sp. M2KJ-4, whole genome shotgun sequence.</title>
        <authorList>
            <person name="Tuo L."/>
        </authorList>
    </citation>
    <scope>NUCLEOTIDE SEQUENCE [LARGE SCALE GENOMIC DNA]</scope>
    <source>
        <strain evidence="8 9">M2KJ-4</strain>
    </source>
</reference>
<keyword evidence="2" id="KW-1003">Cell membrane</keyword>
<accession>A0A371PDC0</accession>
<feature type="transmembrane region" description="Helical" evidence="6">
    <location>
        <begin position="89"/>
        <end position="110"/>
    </location>
</feature>
<dbReference type="AlphaFoldDB" id="A0A371PDC0"/>
<evidence type="ECO:0000259" key="7">
    <source>
        <dbReference type="Pfam" id="PF00482"/>
    </source>
</evidence>
<gene>
    <name evidence="8" type="ORF">DX116_10425</name>
</gene>
<protein>
    <submittedName>
        <fullName evidence="8">Type II secretion system F family protein</fullName>
    </submittedName>
</protein>
<evidence type="ECO:0000256" key="5">
    <source>
        <dbReference type="ARBA" id="ARBA00023136"/>
    </source>
</evidence>
<feature type="transmembrane region" description="Helical" evidence="6">
    <location>
        <begin position="263"/>
        <end position="284"/>
    </location>
</feature>
<keyword evidence="3 6" id="KW-0812">Transmembrane</keyword>
<name>A0A371PDC0_9ACTN</name>
<dbReference type="Pfam" id="PF00482">
    <property type="entry name" value="T2SSF"/>
    <property type="match status" value="1"/>
</dbReference>